<dbReference type="InterPro" id="IPR029044">
    <property type="entry name" value="Nucleotide-diphossugar_trans"/>
</dbReference>
<name>A0A9D9HCX3_9BACT</name>
<dbReference type="EMBL" id="JADIMR010000010">
    <property type="protein sequence ID" value="MBO8446279.1"/>
    <property type="molecule type" value="Genomic_DNA"/>
</dbReference>
<dbReference type="Pfam" id="PF00535">
    <property type="entry name" value="Glycos_transf_2"/>
    <property type="match status" value="1"/>
</dbReference>
<dbReference type="InterPro" id="IPR001173">
    <property type="entry name" value="Glyco_trans_2-like"/>
</dbReference>
<evidence type="ECO:0000313" key="3">
    <source>
        <dbReference type="Proteomes" id="UP000823637"/>
    </source>
</evidence>
<sequence>MNTNYKIFVKSAALLPGFMRNMAVEMELSPFSSQGIQFMKDNSGGNPVFLYTGNSPLDIQSQALQRLLNVAADSGAGIVYSDYCQIKAGKRENVPVADYHEGCVRSDFDFGELLLLSPQSLDSYVGGNYKYAGLYDFRLQCSRKLPLLRLNEFLYTITENDLRLSGEKQFDYVNPSNREVQIEMEHAFTVHLKAIGAWLPPVKKTVDFSTGEDFHYEASVIIPVKNRVRTIADAVRSVLAQKTDFRYSLLVVDNHSDDGTSDILERFAAENENVFHIIPQTNQLKIGGCWNLAVCDERCGCFAVQLDSDDLYQDENTLQRIVDKFREEHCAMVIGSYTMTDFELDTIPPGLIDHAEWTDGNGHNNALRINGLGAPRAFYTPVLRKIGLPDTSYGEDYAVGLRICREYKIGRIFDSLYLCRRWGGNSDAALDIAAVNANNAYKDKLRLVEIEARKKINAARQ</sequence>
<gene>
    <name evidence="2" type="ORF">IAC32_00830</name>
</gene>
<reference evidence="2" key="2">
    <citation type="journal article" date="2021" name="PeerJ">
        <title>Extensive microbial diversity within the chicken gut microbiome revealed by metagenomics and culture.</title>
        <authorList>
            <person name="Gilroy R."/>
            <person name="Ravi A."/>
            <person name="Getino M."/>
            <person name="Pursley I."/>
            <person name="Horton D.L."/>
            <person name="Alikhan N.F."/>
            <person name="Baker D."/>
            <person name="Gharbi K."/>
            <person name="Hall N."/>
            <person name="Watson M."/>
            <person name="Adriaenssens E.M."/>
            <person name="Foster-Nyarko E."/>
            <person name="Jarju S."/>
            <person name="Secka A."/>
            <person name="Antonio M."/>
            <person name="Oren A."/>
            <person name="Chaudhuri R.R."/>
            <person name="La Ragione R."/>
            <person name="Hildebrand F."/>
            <person name="Pallen M.J."/>
        </authorList>
    </citation>
    <scope>NUCLEOTIDE SEQUENCE</scope>
    <source>
        <strain evidence="2">D3-1215</strain>
    </source>
</reference>
<dbReference type="AlphaFoldDB" id="A0A9D9HCX3"/>
<proteinExistence type="predicted"/>
<comment type="caution">
    <text evidence="2">The sequence shown here is derived from an EMBL/GenBank/DDBJ whole genome shotgun (WGS) entry which is preliminary data.</text>
</comment>
<organism evidence="2 3">
    <name type="scientific">Candidatus Enterocola intestinipullorum</name>
    <dbReference type="NCBI Taxonomy" id="2840783"/>
    <lineage>
        <taxon>Bacteria</taxon>
        <taxon>Pseudomonadati</taxon>
        <taxon>Bacteroidota</taxon>
        <taxon>Bacteroidia</taxon>
        <taxon>Bacteroidales</taxon>
        <taxon>Candidatus Enterocola</taxon>
    </lineage>
</organism>
<feature type="domain" description="Glycosyltransferase 2-like" evidence="1">
    <location>
        <begin position="219"/>
        <end position="350"/>
    </location>
</feature>
<dbReference type="PANTHER" id="PTHR43685">
    <property type="entry name" value="GLYCOSYLTRANSFERASE"/>
    <property type="match status" value="1"/>
</dbReference>
<dbReference type="CDD" id="cd00761">
    <property type="entry name" value="Glyco_tranf_GTA_type"/>
    <property type="match status" value="1"/>
</dbReference>
<evidence type="ECO:0000313" key="2">
    <source>
        <dbReference type="EMBL" id="MBO8446279.1"/>
    </source>
</evidence>
<evidence type="ECO:0000259" key="1">
    <source>
        <dbReference type="Pfam" id="PF00535"/>
    </source>
</evidence>
<dbReference type="Gene3D" id="3.90.550.10">
    <property type="entry name" value="Spore Coat Polysaccharide Biosynthesis Protein SpsA, Chain A"/>
    <property type="match status" value="1"/>
</dbReference>
<dbReference type="PANTHER" id="PTHR43685:SF2">
    <property type="entry name" value="GLYCOSYLTRANSFERASE 2-LIKE DOMAIN-CONTAINING PROTEIN"/>
    <property type="match status" value="1"/>
</dbReference>
<accession>A0A9D9HCX3</accession>
<dbReference type="SUPFAM" id="SSF53448">
    <property type="entry name" value="Nucleotide-diphospho-sugar transferases"/>
    <property type="match status" value="1"/>
</dbReference>
<protein>
    <submittedName>
        <fullName evidence="2">Glycosyltransferase family 2 protein</fullName>
    </submittedName>
</protein>
<reference evidence="2" key="1">
    <citation type="submission" date="2020-10" db="EMBL/GenBank/DDBJ databases">
        <authorList>
            <person name="Gilroy R."/>
        </authorList>
    </citation>
    <scope>NUCLEOTIDE SEQUENCE</scope>
    <source>
        <strain evidence="2">D3-1215</strain>
    </source>
</reference>
<dbReference type="InterPro" id="IPR050834">
    <property type="entry name" value="Glycosyltransf_2"/>
</dbReference>
<dbReference type="Proteomes" id="UP000823637">
    <property type="component" value="Unassembled WGS sequence"/>
</dbReference>